<feature type="domain" description="Histidine kinase" evidence="8">
    <location>
        <begin position="569"/>
        <end position="768"/>
    </location>
</feature>
<accession>A0ABU4A526</accession>
<comment type="catalytic activity">
    <reaction evidence="1">
        <text>ATP + protein L-histidine = ADP + protein N-phospho-L-histidine.</text>
        <dbReference type="EC" id="2.7.13.3"/>
    </reaction>
</comment>
<dbReference type="CDD" id="cd00082">
    <property type="entry name" value="HisKA"/>
    <property type="match status" value="1"/>
</dbReference>
<keyword evidence="5" id="KW-0418">Kinase</keyword>
<dbReference type="InterPro" id="IPR036890">
    <property type="entry name" value="HATPase_C_sf"/>
</dbReference>
<dbReference type="Pfam" id="PF02518">
    <property type="entry name" value="HATPase_c"/>
    <property type="match status" value="1"/>
</dbReference>
<evidence type="ECO:0000313" key="10">
    <source>
        <dbReference type="Proteomes" id="UP001185704"/>
    </source>
</evidence>
<dbReference type="Gene3D" id="1.10.287.130">
    <property type="match status" value="1"/>
</dbReference>
<dbReference type="InterPro" id="IPR036097">
    <property type="entry name" value="HisK_dim/P_sf"/>
</dbReference>
<evidence type="ECO:0000259" key="8">
    <source>
        <dbReference type="PROSITE" id="PS50109"/>
    </source>
</evidence>
<comment type="caution">
    <text evidence="9">The sequence shown here is derived from an EMBL/GenBank/DDBJ whole genome shotgun (WGS) entry which is preliminary data.</text>
</comment>
<dbReference type="InterPro" id="IPR003661">
    <property type="entry name" value="HisK_dim/P_dom"/>
</dbReference>
<dbReference type="InterPro" id="IPR004358">
    <property type="entry name" value="Sig_transdc_His_kin-like_C"/>
</dbReference>
<keyword evidence="7" id="KW-0472">Membrane</keyword>
<keyword evidence="9" id="KW-0547">Nucleotide-binding</keyword>
<dbReference type="Pfam" id="PF00512">
    <property type="entry name" value="HisKA"/>
    <property type="match status" value="1"/>
</dbReference>
<evidence type="ECO:0000256" key="6">
    <source>
        <dbReference type="ARBA" id="ARBA00023012"/>
    </source>
</evidence>
<reference evidence="9" key="1">
    <citation type="submission" date="2023-09" db="EMBL/GenBank/DDBJ databases">
        <title>Upregulation of the cfiA carbapenemase gene in a Bacteroides hominis strain by the novel integrative and conjugative element Tn7563.</title>
        <authorList>
            <person name="Stubhaug T."/>
            <person name="Zecic N."/>
            <person name="Skaare D."/>
        </authorList>
    </citation>
    <scope>NUCLEOTIDE SEQUENCE [LARGE SCALE GENOMIC DNA]</scope>
    <source>
        <strain evidence="9">Tbg-245</strain>
    </source>
</reference>
<dbReference type="PANTHER" id="PTHR43711:SF31">
    <property type="entry name" value="HISTIDINE KINASE"/>
    <property type="match status" value="1"/>
</dbReference>
<keyword evidence="7" id="KW-0812">Transmembrane</keyword>
<proteinExistence type="predicted"/>
<organism evidence="9 10">
    <name type="scientific">Bacteroides hominis</name>
    <dbReference type="NCBI Taxonomy" id="2763023"/>
    <lineage>
        <taxon>Bacteria</taxon>
        <taxon>Pseudomonadati</taxon>
        <taxon>Bacteroidota</taxon>
        <taxon>Bacteroidia</taxon>
        <taxon>Bacteroidales</taxon>
        <taxon>Bacteroidaceae</taxon>
        <taxon>Bacteroides</taxon>
    </lineage>
</organism>
<dbReference type="SMART" id="SM00387">
    <property type="entry name" value="HATPase_c"/>
    <property type="match status" value="1"/>
</dbReference>
<dbReference type="PROSITE" id="PS50109">
    <property type="entry name" value="HIS_KIN"/>
    <property type="match status" value="1"/>
</dbReference>
<dbReference type="InterPro" id="IPR050736">
    <property type="entry name" value="Sensor_HK_Regulatory"/>
</dbReference>
<evidence type="ECO:0000256" key="5">
    <source>
        <dbReference type="ARBA" id="ARBA00022777"/>
    </source>
</evidence>
<dbReference type="PANTHER" id="PTHR43711">
    <property type="entry name" value="TWO-COMPONENT HISTIDINE KINASE"/>
    <property type="match status" value="1"/>
</dbReference>
<keyword evidence="10" id="KW-1185">Reference proteome</keyword>
<feature type="transmembrane region" description="Helical" evidence="7">
    <location>
        <begin position="391"/>
        <end position="410"/>
    </location>
</feature>
<dbReference type="InterPro" id="IPR005467">
    <property type="entry name" value="His_kinase_dom"/>
</dbReference>
<evidence type="ECO:0000256" key="7">
    <source>
        <dbReference type="SAM" id="Phobius"/>
    </source>
</evidence>
<dbReference type="Gene3D" id="3.30.565.10">
    <property type="entry name" value="Histidine kinase-like ATPase, C-terminal domain"/>
    <property type="match status" value="1"/>
</dbReference>
<evidence type="ECO:0000256" key="1">
    <source>
        <dbReference type="ARBA" id="ARBA00000085"/>
    </source>
</evidence>
<dbReference type="PRINTS" id="PR00344">
    <property type="entry name" value="BCTRLSENSOR"/>
</dbReference>
<keyword evidence="7" id="KW-1133">Transmembrane helix</keyword>
<evidence type="ECO:0000313" key="9">
    <source>
        <dbReference type="EMBL" id="MDV6163493.1"/>
    </source>
</evidence>
<evidence type="ECO:0000256" key="3">
    <source>
        <dbReference type="ARBA" id="ARBA00022553"/>
    </source>
</evidence>
<dbReference type="EC" id="2.7.13.3" evidence="2"/>
<dbReference type="Proteomes" id="UP001185704">
    <property type="component" value="Unassembled WGS sequence"/>
</dbReference>
<keyword evidence="3" id="KW-0597">Phosphoprotein</keyword>
<keyword evidence="9" id="KW-0067">ATP-binding</keyword>
<dbReference type="SMART" id="SM00388">
    <property type="entry name" value="HisKA"/>
    <property type="match status" value="1"/>
</dbReference>
<gene>
    <name evidence="9" type="ORF">R3O81_05350</name>
</gene>
<protein>
    <recommendedName>
        <fullName evidence="2">histidine kinase</fullName>
        <ecNumber evidence="2">2.7.13.3</ecNumber>
    </recommendedName>
</protein>
<dbReference type="EMBL" id="JAWLJK010000003">
    <property type="protein sequence ID" value="MDV6163493.1"/>
    <property type="molecule type" value="Genomic_DNA"/>
</dbReference>
<keyword evidence="6" id="KW-0902">Two-component regulatory system</keyword>
<dbReference type="SUPFAM" id="SSF55874">
    <property type="entry name" value="ATPase domain of HSP90 chaperone/DNA topoisomerase II/histidine kinase"/>
    <property type="match status" value="1"/>
</dbReference>
<evidence type="ECO:0000256" key="4">
    <source>
        <dbReference type="ARBA" id="ARBA00022679"/>
    </source>
</evidence>
<evidence type="ECO:0000256" key="2">
    <source>
        <dbReference type="ARBA" id="ARBA00012438"/>
    </source>
</evidence>
<name>A0ABU4A526_9BACE</name>
<dbReference type="Gene3D" id="3.30.450.20">
    <property type="entry name" value="PAS domain"/>
    <property type="match status" value="1"/>
</dbReference>
<sequence length="799" mass="92123">MKRSRILYIAVIGFLLILTAGWVYSAQSRRPEQRKKNIQLNIQLVYSFAADDIGYGKFRQNLEDELKERGFVPRITEFYLNCEFYREQEEVERMRDYLNTVGEDSVDMLLVVGDQAAYSVLKSAHPLLWKHPVVLSNIHFPNEGQLKQYADAPVYLLSDEPDFKSNIEFMKRLFDRDNITVVYNQDLTFLGKCSMKKLLDDTDKKNIVMWRRQNGIFSLNIYQSLYDMAQKENLTIQDYFPQNKEPRDFTIRMFPFRYMAGLVLLGITSMPEERQYDTAFLLDKWDVSTMPVSRTLNIPSFSCIREGFNENIGIVGGYMATDEISAEAVASLVEGLWSGNGAKEPKRRELAKEYVLDWTPFSAFKVFDVGTVPENVKILNRPFYDKYRREMYASGVIFVCLFVGLIVALLRIRRKVRREHEDIQALKSAHEHLSLSTSGGNISLWYIRRGELNLDENFVQLTGIKCRYYTFRHFLKFLHPDDMKCIEKLFRETRELQVMALQRLRFCFDEAKGYEWFECRCDSLKDNQGELVIAGVIQNVQELVRREDELIKAKEIAENAELKQSFLANMSHEIRTPLNAIVGFTNILVDETAGELDEEEKKDMIGIVNHNSELLLKLISDVLDISRLDSNNQEFVIERYDLAKIVSEIYRTHQVIIHPPVEFRLKMDDSWTVYVAVDKLRLIQVISNFLSNANKFTAEGSITLGCEVDPGRAEVGIYVEDTGKGIDTGHLNAIFDRFYKADEFAQGTGLGLSICKVIATRLSGRVEVAVSGWKRQSFYSGSSVNEEFGRMISLISSSI</sequence>
<dbReference type="SUPFAM" id="SSF47384">
    <property type="entry name" value="Homodimeric domain of signal transducing histidine kinase"/>
    <property type="match status" value="1"/>
</dbReference>
<dbReference type="InterPro" id="IPR003594">
    <property type="entry name" value="HATPase_dom"/>
</dbReference>
<keyword evidence="4" id="KW-0808">Transferase</keyword>
<dbReference type="GO" id="GO:0005524">
    <property type="term" value="F:ATP binding"/>
    <property type="evidence" value="ECO:0007669"/>
    <property type="project" value="UniProtKB-KW"/>
</dbReference>